<dbReference type="HOGENOM" id="CLU_001265_46_13_1"/>
<sequence>MGLFGESYFLFSIGTLQPFWNIVYPECFTSSSDDHETADASVCRPRLRQSLTYSIVLDVISGMLVIGYAANVIGRRKGSILTASLMSGASIALTLLSYTALSSPNLFRCMSCVLFVFGVGVGGEYPLSASSASEKAMVSSSSQRRLLTPRQQERGRSESTMDGLYTVMEDDNDIRHHTHAEEIDSIKSPLPTSSPNRGRQVQLVFTMQGVGIFCNSLIITTLIIVFDQTGDAIRDTNNYDDDAGISYSYNHNALLSIWRWTYILGAVVLTCAWLSRIRHLPESTVWKQDKDHLEELARDALRQHHQQQMVSAITGYSKSSPAAQSQLYTTLSPSKSEISVATSVSSLSVPSLLANDSLSIRDAPSIDTERNLRATSTALFLRNYGVRLFGAKLILIALTGPDTTVLEFALAATLNAAVALLGYFGAAILLDVVGRRKLQQFGFLLTGTLFVACGFLYEQLSSTMLIALYLGSSLFARHFWYRPKFSRRPNAPCATELPPLQENAAPCLQPFSFTTSAT</sequence>
<dbReference type="EMBL" id="DS999278">
    <property type="protein sequence ID" value="EEC42759.1"/>
    <property type="molecule type" value="Genomic_DNA"/>
</dbReference>
<feature type="transmembrane region" description="Helical" evidence="6">
    <location>
        <begin position="80"/>
        <end position="99"/>
    </location>
</feature>
<feature type="transmembrane region" description="Helical" evidence="6">
    <location>
        <begin position="405"/>
        <end position="429"/>
    </location>
</feature>
<gene>
    <name evidence="7" type="ORF">PHATRDRAFT_bd1277</name>
</gene>
<feature type="transmembrane region" description="Helical" evidence="6">
    <location>
        <begin position="51"/>
        <end position="73"/>
    </location>
</feature>
<evidence type="ECO:0000313" key="8">
    <source>
        <dbReference type="Proteomes" id="UP000000759"/>
    </source>
</evidence>
<dbReference type="PANTHER" id="PTHR24064">
    <property type="entry name" value="SOLUTE CARRIER FAMILY 22 MEMBER"/>
    <property type="match status" value="1"/>
</dbReference>
<name>B7S3X5_PHATC</name>
<dbReference type="InParanoid" id="B7S3X5"/>
<dbReference type="KEGG" id="pti:PHATRDRAFT_bd1277"/>
<dbReference type="GO" id="GO:0016020">
    <property type="term" value="C:membrane"/>
    <property type="evidence" value="ECO:0007669"/>
    <property type="project" value="UniProtKB-SubCell"/>
</dbReference>
<reference evidence="8" key="2">
    <citation type="submission" date="2008-08" db="EMBL/GenBank/DDBJ databases">
        <authorList>
            <consortium name="Diatom Consortium"/>
            <person name="Grigoriev I."/>
            <person name="Grimwood J."/>
            <person name="Kuo A."/>
            <person name="Otillar R.P."/>
            <person name="Salamov A."/>
            <person name="Detter J.C."/>
            <person name="Lindquist E."/>
            <person name="Shapiro H."/>
            <person name="Lucas S."/>
            <person name="Glavina del Rio T."/>
            <person name="Pitluck S."/>
            <person name="Rokhsar D."/>
            <person name="Bowler C."/>
        </authorList>
    </citation>
    <scope>GENOME REANNOTATION</scope>
    <source>
        <strain evidence="8">CCAP 1055/1</strain>
    </source>
</reference>
<evidence type="ECO:0000313" key="7">
    <source>
        <dbReference type="EMBL" id="EEC42759.1"/>
    </source>
</evidence>
<dbReference type="InterPro" id="IPR005828">
    <property type="entry name" value="MFS_sugar_transport-like"/>
</dbReference>
<evidence type="ECO:0000256" key="3">
    <source>
        <dbReference type="ARBA" id="ARBA00022989"/>
    </source>
</evidence>
<proteinExistence type="predicted"/>
<feature type="transmembrane region" description="Helical" evidence="6">
    <location>
        <begin position="203"/>
        <end position="226"/>
    </location>
</feature>
<dbReference type="eggNOG" id="KOG0252">
    <property type="taxonomic scope" value="Eukaryota"/>
</dbReference>
<dbReference type="InterPro" id="IPR036259">
    <property type="entry name" value="MFS_trans_sf"/>
</dbReference>
<dbReference type="RefSeq" id="XP_002176265.1">
    <property type="nucleotide sequence ID" value="XM_002176229.1"/>
</dbReference>
<reference evidence="7 8" key="1">
    <citation type="journal article" date="2008" name="Nature">
        <title>The Phaeodactylum genome reveals the evolutionary history of diatom genomes.</title>
        <authorList>
            <person name="Bowler C."/>
            <person name="Allen A.E."/>
            <person name="Badger J.H."/>
            <person name="Grimwood J."/>
            <person name="Jabbari K."/>
            <person name="Kuo A."/>
            <person name="Maheswari U."/>
            <person name="Martens C."/>
            <person name="Maumus F."/>
            <person name="Otillar R.P."/>
            <person name="Rayko E."/>
            <person name="Salamov A."/>
            <person name="Vandepoele K."/>
            <person name="Beszteri B."/>
            <person name="Gruber A."/>
            <person name="Heijde M."/>
            <person name="Katinka M."/>
            <person name="Mock T."/>
            <person name="Valentin K."/>
            <person name="Verret F."/>
            <person name="Berges J.A."/>
            <person name="Brownlee C."/>
            <person name="Cadoret J.P."/>
            <person name="Chiovitti A."/>
            <person name="Choi C.J."/>
            <person name="Coesel S."/>
            <person name="De Martino A."/>
            <person name="Detter J.C."/>
            <person name="Durkin C."/>
            <person name="Falciatore A."/>
            <person name="Fournet J."/>
            <person name="Haruta M."/>
            <person name="Huysman M.J."/>
            <person name="Jenkins B.D."/>
            <person name="Jiroutova K."/>
            <person name="Jorgensen R.E."/>
            <person name="Joubert Y."/>
            <person name="Kaplan A."/>
            <person name="Kroger N."/>
            <person name="Kroth P.G."/>
            <person name="La Roche J."/>
            <person name="Lindquist E."/>
            <person name="Lommer M."/>
            <person name="Martin-Jezequel V."/>
            <person name="Lopez P.J."/>
            <person name="Lucas S."/>
            <person name="Mangogna M."/>
            <person name="McGinnis K."/>
            <person name="Medlin L.K."/>
            <person name="Montsant A."/>
            <person name="Oudot-Le Secq M.P."/>
            <person name="Napoli C."/>
            <person name="Obornik M."/>
            <person name="Parker M.S."/>
            <person name="Petit J.L."/>
            <person name="Porcel B.M."/>
            <person name="Poulsen N."/>
            <person name="Robison M."/>
            <person name="Rychlewski L."/>
            <person name="Rynearson T.A."/>
            <person name="Schmutz J."/>
            <person name="Shapiro H."/>
            <person name="Siaut M."/>
            <person name="Stanley M."/>
            <person name="Sussman M.R."/>
            <person name="Taylor A.R."/>
            <person name="Vardi A."/>
            <person name="von Dassow P."/>
            <person name="Vyverman W."/>
            <person name="Willis A."/>
            <person name="Wyrwicz L.S."/>
            <person name="Rokhsar D.S."/>
            <person name="Weissenbach J."/>
            <person name="Armbrust E.V."/>
            <person name="Green B.R."/>
            <person name="Van de Peer Y."/>
            <person name="Grigoriev I.V."/>
        </authorList>
    </citation>
    <scope>NUCLEOTIDE SEQUENCE [LARGE SCALE GENOMIC DNA]</scope>
    <source>
        <strain evidence="7 8">CCAP 1055/1</strain>
    </source>
</reference>
<dbReference type="Gene3D" id="1.20.1250.20">
    <property type="entry name" value="MFS general substrate transporter like domains"/>
    <property type="match status" value="3"/>
</dbReference>
<keyword evidence="8" id="KW-1185">Reference proteome</keyword>
<evidence type="ECO:0000256" key="2">
    <source>
        <dbReference type="ARBA" id="ARBA00022692"/>
    </source>
</evidence>
<dbReference type="SUPFAM" id="SSF103473">
    <property type="entry name" value="MFS general substrate transporter"/>
    <property type="match status" value="2"/>
</dbReference>
<feature type="transmembrane region" description="Helical" evidence="6">
    <location>
        <begin position="379"/>
        <end position="399"/>
    </location>
</feature>
<feature type="transmembrane region" description="Helical" evidence="6">
    <location>
        <begin position="441"/>
        <end position="457"/>
    </location>
</feature>
<accession>B7S3X5</accession>
<feature type="transmembrane region" description="Helical" evidence="6">
    <location>
        <begin position="257"/>
        <end position="274"/>
    </location>
</feature>
<protein>
    <submittedName>
        <fullName evidence="7">Uncharacterized protein</fullName>
    </submittedName>
</protein>
<dbReference type="GO" id="GO:0022857">
    <property type="term" value="F:transmembrane transporter activity"/>
    <property type="evidence" value="ECO:0007669"/>
    <property type="project" value="InterPro"/>
</dbReference>
<keyword evidence="3 6" id="KW-1133">Transmembrane helix</keyword>
<evidence type="ECO:0000256" key="1">
    <source>
        <dbReference type="ARBA" id="ARBA00004141"/>
    </source>
</evidence>
<feature type="transmembrane region" description="Helical" evidence="6">
    <location>
        <begin position="463"/>
        <end position="480"/>
    </location>
</feature>
<dbReference type="PaxDb" id="2850-Phatrdraft1277"/>
<keyword evidence="4 6" id="KW-0472">Membrane</keyword>
<evidence type="ECO:0000256" key="5">
    <source>
        <dbReference type="SAM" id="MobiDB-lite"/>
    </source>
</evidence>
<dbReference type="Proteomes" id="UP000000759">
    <property type="component" value="Unassembled WGS sequence"/>
</dbReference>
<dbReference type="Pfam" id="PF00083">
    <property type="entry name" value="Sugar_tr"/>
    <property type="match status" value="1"/>
</dbReference>
<comment type="subcellular location">
    <subcellularLocation>
        <location evidence="1">Membrane</location>
        <topology evidence="1">Multi-pass membrane protein</topology>
    </subcellularLocation>
</comment>
<dbReference type="AlphaFoldDB" id="B7S3X5"/>
<dbReference type="GeneID" id="7205053"/>
<evidence type="ECO:0000256" key="6">
    <source>
        <dbReference type="SAM" id="Phobius"/>
    </source>
</evidence>
<feature type="transmembrane region" description="Helical" evidence="6">
    <location>
        <begin position="105"/>
        <end position="127"/>
    </location>
</feature>
<evidence type="ECO:0000256" key="4">
    <source>
        <dbReference type="ARBA" id="ARBA00023136"/>
    </source>
</evidence>
<keyword evidence="2 6" id="KW-0812">Transmembrane</keyword>
<feature type="region of interest" description="Disordered" evidence="5">
    <location>
        <begin position="140"/>
        <end position="159"/>
    </location>
</feature>
<organism evidence="7 8">
    <name type="scientific">Phaeodactylum tricornutum (strain CCAP 1055/1)</name>
    <dbReference type="NCBI Taxonomy" id="556484"/>
    <lineage>
        <taxon>Eukaryota</taxon>
        <taxon>Sar</taxon>
        <taxon>Stramenopiles</taxon>
        <taxon>Ochrophyta</taxon>
        <taxon>Bacillariophyta</taxon>
        <taxon>Bacillariophyceae</taxon>
        <taxon>Bacillariophycidae</taxon>
        <taxon>Naviculales</taxon>
        <taxon>Phaeodactylaceae</taxon>
        <taxon>Phaeodactylum</taxon>
    </lineage>
</organism>
<dbReference type="OrthoDB" id="433512at2759"/>